<dbReference type="InterPro" id="IPR048615">
    <property type="entry name" value="KDM5_C-hel"/>
</dbReference>
<dbReference type="CDD" id="cd15610">
    <property type="entry name" value="PHD3_KDM5A_like"/>
    <property type="match status" value="1"/>
</dbReference>
<dbReference type="InterPro" id="IPR013083">
    <property type="entry name" value="Znf_RING/FYVE/PHD"/>
</dbReference>
<keyword evidence="9" id="KW-0156">Chromatin regulator</keyword>
<dbReference type="SUPFAM" id="SSF46774">
    <property type="entry name" value="ARID-like"/>
    <property type="match status" value="1"/>
</dbReference>
<feature type="compositionally biased region" description="Basic and acidic residues" evidence="19">
    <location>
        <begin position="1409"/>
        <end position="1418"/>
    </location>
</feature>
<evidence type="ECO:0000256" key="7">
    <source>
        <dbReference type="ARBA" id="ARBA00022771"/>
    </source>
</evidence>
<dbReference type="SUPFAM" id="SSF57903">
    <property type="entry name" value="FYVE/PHD zinc finger"/>
    <property type="match status" value="3"/>
</dbReference>
<keyword evidence="13" id="KW-0805">Transcription regulation</keyword>
<dbReference type="InterPro" id="IPR003347">
    <property type="entry name" value="JmjC_dom"/>
</dbReference>
<dbReference type="SUPFAM" id="SSF51197">
    <property type="entry name" value="Clavaminate synthase-like"/>
    <property type="match status" value="1"/>
</dbReference>
<accession>A0A7R8VPU4</accession>
<keyword evidence="12" id="KW-0408">Iron</keyword>
<feature type="compositionally biased region" description="Basic and acidic residues" evidence="19">
    <location>
        <begin position="246"/>
        <end position="261"/>
    </location>
</feature>
<feature type="region of interest" description="Disordered" evidence="19">
    <location>
        <begin position="246"/>
        <end position="267"/>
    </location>
</feature>
<evidence type="ECO:0000256" key="13">
    <source>
        <dbReference type="ARBA" id="ARBA00023015"/>
    </source>
</evidence>
<feature type="domain" description="PHD-type" evidence="20">
    <location>
        <begin position="353"/>
        <end position="403"/>
    </location>
</feature>
<proteinExistence type="inferred from homology"/>
<evidence type="ECO:0000313" key="24">
    <source>
        <dbReference type="EMBL" id="CAD7201432.1"/>
    </source>
</evidence>
<evidence type="ECO:0000259" key="22">
    <source>
        <dbReference type="PROSITE" id="PS51183"/>
    </source>
</evidence>
<dbReference type="SMART" id="SM01014">
    <property type="entry name" value="ARID"/>
    <property type="match status" value="1"/>
</dbReference>
<evidence type="ECO:0000256" key="12">
    <source>
        <dbReference type="ARBA" id="ARBA00023004"/>
    </source>
</evidence>
<dbReference type="GO" id="GO:0034647">
    <property type="term" value="F:histone H3K4me/H3K4me2/H3K4me3 demethylase activity"/>
    <property type="evidence" value="ECO:0007669"/>
    <property type="project" value="UniProtKB-EC"/>
</dbReference>
<dbReference type="InterPro" id="IPR036431">
    <property type="entry name" value="ARID_dom_sf"/>
</dbReference>
<keyword evidence="5" id="KW-0479">Metal-binding</keyword>
<evidence type="ECO:0000256" key="16">
    <source>
        <dbReference type="ARBA" id="ARBA00048734"/>
    </source>
</evidence>
<dbReference type="PROSITE" id="PS51184">
    <property type="entry name" value="JMJC"/>
    <property type="match status" value="1"/>
</dbReference>
<evidence type="ECO:0000259" key="23">
    <source>
        <dbReference type="PROSITE" id="PS51184"/>
    </source>
</evidence>
<name>A0A7R8VPU4_TIMDO</name>
<dbReference type="Pfam" id="PF21323">
    <property type="entry name" value="KDM5_C-hel"/>
    <property type="match status" value="1"/>
</dbReference>
<feature type="region of interest" description="Disordered" evidence="19">
    <location>
        <begin position="1"/>
        <end position="29"/>
    </location>
</feature>
<dbReference type="SMART" id="SM00558">
    <property type="entry name" value="JmjC"/>
    <property type="match status" value="1"/>
</dbReference>
<dbReference type="InterPro" id="IPR011011">
    <property type="entry name" value="Znf_FYVE_PHD"/>
</dbReference>
<gene>
    <name evidence="24" type="ORF">TDIB3V08_LOCUS7631</name>
</gene>
<dbReference type="Pfam" id="PF08429">
    <property type="entry name" value="PLU-1"/>
    <property type="match status" value="1"/>
</dbReference>
<dbReference type="GO" id="GO:0006355">
    <property type="term" value="P:regulation of DNA-templated transcription"/>
    <property type="evidence" value="ECO:0007669"/>
    <property type="project" value="TreeGrafter"/>
</dbReference>
<evidence type="ECO:0000256" key="10">
    <source>
        <dbReference type="ARBA" id="ARBA00022964"/>
    </source>
</evidence>
<evidence type="ECO:0000256" key="5">
    <source>
        <dbReference type="ARBA" id="ARBA00022723"/>
    </source>
</evidence>
<evidence type="ECO:0000256" key="9">
    <source>
        <dbReference type="ARBA" id="ARBA00022853"/>
    </source>
</evidence>
<dbReference type="Gene3D" id="2.60.120.650">
    <property type="entry name" value="Cupin"/>
    <property type="match status" value="1"/>
</dbReference>
<dbReference type="FunFam" id="3.30.40.10:FF:000023">
    <property type="entry name" value="Lysine (K)-specific demethylase 5A"/>
    <property type="match status" value="1"/>
</dbReference>
<keyword evidence="6" id="KW-0677">Repeat</keyword>
<dbReference type="PROSITE" id="PS50016">
    <property type="entry name" value="ZF_PHD_2"/>
    <property type="match status" value="3"/>
</dbReference>
<keyword evidence="7 17" id="KW-0863">Zinc-finger</keyword>
<dbReference type="PANTHER" id="PTHR10694:SF33">
    <property type="entry name" value="LYSINE-SPECIFIC DEMETHYLASE 5"/>
    <property type="match status" value="1"/>
</dbReference>
<dbReference type="InterPro" id="IPR013637">
    <property type="entry name" value="Lys_sp_deMease-like_dom"/>
</dbReference>
<keyword evidence="15" id="KW-0539">Nucleus</keyword>
<dbReference type="PROSITE" id="PS01359">
    <property type="entry name" value="ZF_PHD_1"/>
    <property type="match status" value="2"/>
</dbReference>
<keyword evidence="18" id="KW-0175">Coiled coil</keyword>
<keyword evidence="8" id="KW-0862">Zinc</keyword>
<dbReference type="GO" id="GO:0008270">
    <property type="term" value="F:zinc ion binding"/>
    <property type="evidence" value="ECO:0007669"/>
    <property type="project" value="UniProtKB-KW"/>
</dbReference>
<dbReference type="SMART" id="SM00501">
    <property type="entry name" value="BRIGHT"/>
    <property type="match status" value="1"/>
</dbReference>
<dbReference type="FunFam" id="2.60.120.650:FF:000028">
    <property type="entry name" value="Lysine-specific demethylase lid"/>
    <property type="match status" value="1"/>
</dbReference>
<dbReference type="InterPro" id="IPR001606">
    <property type="entry name" value="ARID_dom"/>
</dbReference>
<feature type="domain" description="JmjN" evidence="22">
    <location>
        <begin position="81"/>
        <end position="122"/>
    </location>
</feature>
<dbReference type="Pfam" id="PF01388">
    <property type="entry name" value="ARID"/>
    <property type="match status" value="1"/>
</dbReference>
<dbReference type="InterPro" id="IPR001965">
    <property type="entry name" value="Znf_PHD"/>
</dbReference>
<comment type="cofactor">
    <cofactor evidence="1">
        <name>Fe(2+)</name>
        <dbReference type="ChEBI" id="CHEBI:29033"/>
    </cofactor>
</comment>
<dbReference type="Pfam" id="PF02373">
    <property type="entry name" value="JmjC"/>
    <property type="match status" value="1"/>
</dbReference>
<dbReference type="InterPro" id="IPR019787">
    <property type="entry name" value="Znf_PHD-finger"/>
</dbReference>
<evidence type="ECO:0000256" key="15">
    <source>
        <dbReference type="ARBA" id="ARBA00023242"/>
    </source>
</evidence>
<dbReference type="PROSITE" id="PS51011">
    <property type="entry name" value="ARID"/>
    <property type="match status" value="1"/>
</dbReference>
<evidence type="ECO:0000256" key="3">
    <source>
        <dbReference type="ARBA" id="ARBA00006801"/>
    </source>
</evidence>
<dbReference type="Pfam" id="PF02928">
    <property type="entry name" value="zf-C5HC2"/>
    <property type="match status" value="1"/>
</dbReference>
<feature type="compositionally biased region" description="Polar residues" evidence="19">
    <location>
        <begin position="1390"/>
        <end position="1408"/>
    </location>
</feature>
<evidence type="ECO:0000259" key="20">
    <source>
        <dbReference type="PROSITE" id="PS50016"/>
    </source>
</evidence>
<dbReference type="SMART" id="SM00249">
    <property type="entry name" value="PHD"/>
    <property type="match status" value="3"/>
</dbReference>
<evidence type="ECO:0000256" key="6">
    <source>
        <dbReference type="ARBA" id="ARBA00022737"/>
    </source>
</evidence>
<evidence type="ECO:0000256" key="2">
    <source>
        <dbReference type="ARBA" id="ARBA00004123"/>
    </source>
</evidence>
<feature type="domain" description="PHD-type" evidence="20">
    <location>
        <begin position="1211"/>
        <end position="1262"/>
    </location>
</feature>
<reference evidence="24" key="1">
    <citation type="submission" date="2020-11" db="EMBL/GenBank/DDBJ databases">
        <authorList>
            <person name="Tran Van P."/>
        </authorList>
    </citation>
    <scope>NUCLEOTIDE SEQUENCE</scope>
</reference>
<evidence type="ECO:0000256" key="17">
    <source>
        <dbReference type="PROSITE-ProRule" id="PRU00146"/>
    </source>
</evidence>
<keyword evidence="11" id="KW-0560">Oxidoreductase</keyword>
<dbReference type="SMART" id="SM00545">
    <property type="entry name" value="JmjN"/>
    <property type="match status" value="1"/>
</dbReference>
<feature type="compositionally biased region" description="Polar residues" evidence="19">
    <location>
        <begin position="17"/>
        <end position="29"/>
    </location>
</feature>
<dbReference type="GO" id="GO:0005654">
    <property type="term" value="C:nucleoplasm"/>
    <property type="evidence" value="ECO:0007669"/>
    <property type="project" value="UniProtKB-ARBA"/>
</dbReference>
<dbReference type="PROSITE" id="PS51183">
    <property type="entry name" value="JMJN"/>
    <property type="match status" value="1"/>
</dbReference>
<dbReference type="InterPro" id="IPR004198">
    <property type="entry name" value="Znf_C5HC2"/>
</dbReference>
<evidence type="ECO:0000256" key="11">
    <source>
        <dbReference type="ARBA" id="ARBA00023002"/>
    </source>
</evidence>
<feature type="domain" description="ARID" evidence="21">
    <location>
        <begin position="146"/>
        <end position="236"/>
    </location>
</feature>
<evidence type="ECO:0000256" key="8">
    <source>
        <dbReference type="ARBA" id="ARBA00022833"/>
    </source>
</evidence>
<feature type="coiled-coil region" evidence="18">
    <location>
        <begin position="995"/>
        <end position="1025"/>
    </location>
</feature>
<dbReference type="EC" id="1.14.11.67" evidence="4"/>
<feature type="region of interest" description="Disordered" evidence="19">
    <location>
        <begin position="1390"/>
        <end position="1420"/>
    </location>
</feature>
<dbReference type="CDD" id="cd16864">
    <property type="entry name" value="ARID_JARID"/>
    <property type="match status" value="1"/>
</dbReference>
<dbReference type="CDD" id="cd15605">
    <property type="entry name" value="PHD1_Lid_like"/>
    <property type="match status" value="1"/>
</dbReference>
<keyword evidence="14" id="KW-0804">Transcription</keyword>
<dbReference type="FunFam" id="1.10.150.60:FF:000001">
    <property type="entry name" value="Putative lysine-specific demethylase 5b"/>
    <property type="match status" value="1"/>
</dbReference>
<evidence type="ECO:0000256" key="1">
    <source>
        <dbReference type="ARBA" id="ARBA00001954"/>
    </source>
</evidence>
<dbReference type="Gene3D" id="3.30.40.10">
    <property type="entry name" value="Zinc/RING finger domain, C3HC4 (zinc finger)"/>
    <property type="match status" value="2"/>
</dbReference>
<dbReference type="InterPro" id="IPR003349">
    <property type="entry name" value="JmjN"/>
</dbReference>
<comment type="similarity">
    <text evidence="3">Belongs to the JARID1 histone demethylase family.</text>
</comment>
<organism evidence="24">
    <name type="scientific">Timema douglasi</name>
    <name type="common">Walking stick</name>
    <dbReference type="NCBI Taxonomy" id="61478"/>
    <lineage>
        <taxon>Eukaryota</taxon>
        <taxon>Metazoa</taxon>
        <taxon>Ecdysozoa</taxon>
        <taxon>Arthropoda</taxon>
        <taxon>Hexapoda</taxon>
        <taxon>Insecta</taxon>
        <taxon>Pterygota</taxon>
        <taxon>Neoptera</taxon>
        <taxon>Polyneoptera</taxon>
        <taxon>Phasmatodea</taxon>
        <taxon>Timematodea</taxon>
        <taxon>Timematoidea</taxon>
        <taxon>Timematidae</taxon>
        <taxon>Timema</taxon>
    </lineage>
</organism>
<keyword evidence="10" id="KW-0223">Dioxygenase</keyword>
<feature type="domain" description="PHD-type" evidence="20">
    <location>
        <begin position="1579"/>
        <end position="1634"/>
    </location>
</feature>
<dbReference type="Pfam" id="PF02375">
    <property type="entry name" value="JmjN"/>
    <property type="match status" value="1"/>
</dbReference>
<sequence>MCPHLHGGRVENHLGKITSSSPEQDSNLNLPVLGSLAQHETSALANYATETVIMSSPVKYACGSKSARHLPDFEFIVPKEAPVFEPTNEEFEDALAFIRKIRPTAEKFGICKIKPPPGWQPPFTVDVDNFKFTPRIQRLNELEAQTRIKLNFLDKIAKFWELQGSSLKIPTVEKRQLDLYSLHKLVQEDGGSDTVTREKKWNKIATKMGFPVGRGVDSQLKSHYNRILHPYDVFDEVKDVPNVKSEYEMEDGKKPDKDYKPHSIATRQEIKPPFEKYGRRSKRFGLDDEVHDVDDIGCGSTDSVENKELRRLTFYGAGPKMAGYHMIMRELKPKKKARTKKVENAGNADPLSKYVCQNCTRGDVEESMLLCDGCDDSYHTFCLVPPLTEIPRGDWRCPKCVAEEVSKPMEAFGFEQARREYTLQQFGEMADKFKMDYFRTPAHSVPSSIVEREFWRLVSSIDEDVTVEYGADLHTMDHGSGFPTKFTKNLHPVDQKYADSDWNLNNLPVLEASVLGHINADVSGMKVPWMYVGMCFATFCWHNEDHWSYSINYLHWGEPKTWYGVPGGKAEIFESAMKRAAPELFHSQPDLLHQLVTIMNPNILMDAGIPVCRTDQHAGEFVITFPRAYHAGFNQGYNFAEAVNFAPADWLRMGRECVTHYSTLRRFCVFSHDELVCKMASDPEKLDVTIAAATYRDMFEMVSSETKLRKALLEWGVVDAERESFETLQDDERQCDVCKTTCYLSAITCSCNPKRIVCLRHYSSLCGCPAKNHSMKYQFILDELLEMLQKLKFYAESFDKWSENIRNALSHKYQQKVTLSRLKELFQEAEEKNFPEESSLMNSIRLIIEKGEKYSNVAQKILNRRACASNDKVDCTTKLTVEEVTRFYEEIEDLAVLITERDEVKDLVENVKAFEKMAEELLSKDNPQNEELKQCIEAELALNAVIHLTDISKLKELWEKSNWFENIRNLEESTSNIKLETLQRLVNIGVSLPTNKNVEKHLVNLKDLLSKVEEVEQRANSLLTQEYRVQTSDIQDVLEAAKKVSCVTPSVTELQNALEKGNEWSMRVKKIFSTETYPTLLTVESLVEEGKGMCVVLKLLPVLGAEITTAKMWLGRVSRVFLRKDSSYTLLEILLPRSEFGACVLKRKKLRGHDNCSSCSVSVINKLFFERDPDPSEITAIIREAEIQEIAAMKALRIKNTLKLKTDSSNSRYCICRRRSSGFMLQCELCKDMFHTTCLHLSKKQMLGEDSSKFLCPFCLRSRRPDIQTIVSLLKSLSKLQVKIPEGEALQCLAERVAKWQQRINETLTLEEVTLALKKVSEVSEKPMKSMCSENLKEGDNENSQLSQAVKDILSSENNISTHFIDSQLEPNVAELATTAGLGTITVKETQASKKPSLSNVEQDSDLSSPRDKTERENTVSTVFPSTVELDVVSGSGDKFNIPSGDKNVSLKLSNNTTSQLVISLSAETSLHLEKLMMEADLMEVSLDDNDKIWKILKHTKKHKVLEVFPDIKEVENEIQANKLEREEQKARKRTVVESCLIGQSKKLRSATEGRKTKGRAEVKLVVCEGKDDMLWDNGDDCAAQLCLQPQYSSVDWVQCDGGCDEWFHLLCVGLHKGDLQENEDYICKGCKESQEEVELANVMLEVDCSTQDPLAMDTVNISPTNQDLSQPLEIVLD</sequence>
<dbReference type="GO" id="GO:0003677">
    <property type="term" value="F:DNA binding"/>
    <property type="evidence" value="ECO:0007669"/>
    <property type="project" value="InterPro"/>
</dbReference>
<dbReference type="Pfam" id="PF00628">
    <property type="entry name" value="PHD"/>
    <property type="match status" value="2"/>
</dbReference>
<evidence type="ECO:0000256" key="4">
    <source>
        <dbReference type="ARBA" id="ARBA00012902"/>
    </source>
</evidence>
<comment type="subcellular location">
    <subcellularLocation>
        <location evidence="2">Nucleus</location>
    </subcellularLocation>
</comment>
<evidence type="ECO:0000256" key="19">
    <source>
        <dbReference type="SAM" id="MobiDB-lite"/>
    </source>
</evidence>
<dbReference type="InterPro" id="IPR019786">
    <property type="entry name" value="Zinc_finger_PHD-type_CS"/>
</dbReference>
<dbReference type="PANTHER" id="PTHR10694">
    <property type="entry name" value="LYSINE-SPECIFIC DEMETHYLASE"/>
    <property type="match status" value="1"/>
</dbReference>
<comment type="catalytic activity">
    <reaction evidence="16">
        <text>N(6),N(6),N(6)-trimethyl-L-lysyl(4)-[histone H3] + 3 2-oxoglutarate + 3 O2 = L-lysyl(4)-[histone H3] + 3 formaldehyde + 3 succinate + 3 CO2</text>
        <dbReference type="Rhea" id="RHEA:60208"/>
        <dbReference type="Rhea" id="RHEA-COMP:15537"/>
        <dbReference type="Rhea" id="RHEA-COMP:15547"/>
        <dbReference type="ChEBI" id="CHEBI:15379"/>
        <dbReference type="ChEBI" id="CHEBI:16526"/>
        <dbReference type="ChEBI" id="CHEBI:16810"/>
        <dbReference type="ChEBI" id="CHEBI:16842"/>
        <dbReference type="ChEBI" id="CHEBI:29969"/>
        <dbReference type="ChEBI" id="CHEBI:30031"/>
        <dbReference type="ChEBI" id="CHEBI:61961"/>
        <dbReference type="EC" id="1.14.11.67"/>
    </reaction>
</comment>
<feature type="domain" description="JmjC" evidence="23">
    <location>
        <begin position="496"/>
        <end position="662"/>
    </location>
</feature>
<protein>
    <recommendedName>
        <fullName evidence="4">[histone H3]-trimethyl-L-lysine(4) demethylase</fullName>
        <ecNumber evidence="4">1.14.11.67</ecNumber>
    </recommendedName>
</protein>
<dbReference type="GO" id="GO:0000785">
    <property type="term" value="C:chromatin"/>
    <property type="evidence" value="ECO:0007669"/>
    <property type="project" value="TreeGrafter"/>
</dbReference>
<dbReference type="Gene3D" id="1.10.150.60">
    <property type="entry name" value="ARID DNA-binding domain"/>
    <property type="match status" value="1"/>
</dbReference>
<evidence type="ECO:0000259" key="21">
    <source>
        <dbReference type="PROSITE" id="PS51011"/>
    </source>
</evidence>
<evidence type="ECO:0000256" key="14">
    <source>
        <dbReference type="ARBA" id="ARBA00023163"/>
    </source>
</evidence>
<evidence type="ECO:0000256" key="18">
    <source>
        <dbReference type="SAM" id="Coils"/>
    </source>
</evidence>
<dbReference type="EMBL" id="OA568354">
    <property type="protein sequence ID" value="CAD7201432.1"/>
    <property type="molecule type" value="Genomic_DNA"/>
</dbReference>